<evidence type="ECO:0000313" key="2">
    <source>
        <dbReference type="Proteomes" id="UP000008063"/>
    </source>
</evidence>
<organism evidence="2">
    <name type="scientific">Serpula lacrymans var. lacrymans (strain S7.3)</name>
    <name type="common">Dry rot fungus</name>
    <dbReference type="NCBI Taxonomy" id="936435"/>
    <lineage>
        <taxon>Eukaryota</taxon>
        <taxon>Fungi</taxon>
        <taxon>Dikarya</taxon>
        <taxon>Basidiomycota</taxon>
        <taxon>Agaricomycotina</taxon>
        <taxon>Agaricomycetes</taxon>
        <taxon>Agaricomycetidae</taxon>
        <taxon>Boletales</taxon>
        <taxon>Coniophorineae</taxon>
        <taxon>Serpulaceae</taxon>
        <taxon>Serpula</taxon>
    </lineage>
</organism>
<proteinExistence type="predicted"/>
<name>F8PGX9_SERL3</name>
<feature type="non-terminal residue" evidence="1">
    <location>
        <position position="59"/>
    </location>
</feature>
<feature type="non-terminal residue" evidence="1">
    <location>
        <position position="1"/>
    </location>
</feature>
<dbReference type="HOGENOM" id="CLU_2967509_0_0_1"/>
<dbReference type="Proteomes" id="UP000008063">
    <property type="component" value="Unassembled WGS sequence"/>
</dbReference>
<gene>
    <name evidence="1" type="ORF">SERLA73DRAFT_173775</name>
</gene>
<sequence length="59" mass="6477">IAIFPAQDLVKSGHLSLKIHTSGVQEYSVSFLATCTVIVEPLEAQVHISYWLHPVSNDS</sequence>
<dbReference type="EMBL" id="GL945474">
    <property type="protein sequence ID" value="EGO04416.1"/>
    <property type="molecule type" value="Genomic_DNA"/>
</dbReference>
<keyword evidence="2" id="KW-1185">Reference proteome</keyword>
<dbReference type="AlphaFoldDB" id="F8PGX9"/>
<reference evidence="2" key="1">
    <citation type="journal article" date="2011" name="Science">
        <title>The plant cell wall-decomposing machinery underlies the functional diversity of forest fungi.</title>
        <authorList>
            <person name="Eastwood D.C."/>
            <person name="Floudas D."/>
            <person name="Binder M."/>
            <person name="Majcherczyk A."/>
            <person name="Schneider P."/>
            <person name="Aerts A."/>
            <person name="Asiegbu F.O."/>
            <person name="Baker S.E."/>
            <person name="Barry K."/>
            <person name="Bendiksby M."/>
            <person name="Blumentritt M."/>
            <person name="Coutinho P.M."/>
            <person name="Cullen D."/>
            <person name="de Vries R.P."/>
            <person name="Gathman A."/>
            <person name="Goodell B."/>
            <person name="Henrissat B."/>
            <person name="Ihrmark K."/>
            <person name="Kauserud H."/>
            <person name="Kohler A."/>
            <person name="LaButti K."/>
            <person name="Lapidus A."/>
            <person name="Lavin J.L."/>
            <person name="Lee Y.-H."/>
            <person name="Lindquist E."/>
            <person name="Lilly W."/>
            <person name="Lucas S."/>
            <person name="Morin E."/>
            <person name="Murat C."/>
            <person name="Oguiza J.A."/>
            <person name="Park J."/>
            <person name="Pisabarro A.G."/>
            <person name="Riley R."/>
            <person name="Rosling A."/>
            <person name="Salamov A."/>
            <person name="Schmidt O."/>
            <person name="Schmutz J."/>
            <person name="Skrede I."/>
            <person name="Stenlid J."/>
            <person name="Wiebenga A."/>
            <person name="Xie X."/>
            <person name="Kuees U."/>
            <person name="Hibbett D.S."/>
            <person name="Hoffmeister D."/>
            <person name="Hoegberg N."/>
            <person name="Martin F."/>
            <person name="Grigoriev I.V."/>
            <person name="Watkinson S.C."/>
        </authorList>
    </citation>
    <scope>NUCLEOTIDE SEQUENCE [LARGE SCALE GENOMIC DNA]</scope>
    <source>
        <strain evidence="2">strain S7.3</strain>
    </source>
</reference>
<evidence type="ECO:0000313" key="1">
    <source>
        <dbReference type="EMBL" id="EGO04416.1"/>
    </source>
</evidence>
<dbReference type="InParanoid" id="F8PGX9"/>
<accession>F8PGX9</accession>
<protein>
    <submittedName>
        <fullName evidence="1">Uncharacterized protein</fullName>
    </submittedName>
</protein>